<dbReference type="GO" id="GO:0005737">
    <property type="term" value="C:cytoplasm"/>
    <property type="evidence" value="ECO:0007669"/>
    <property type="project" value="TreeGrafter"/>
</dbReference>
<reference evidence="13 14" key="1">
    <citation type="submission" date="2018-10" db="EMBL/GenBank/DDBJ databases">
        <title>Improved assembly of the deer mouse Peromyscus maniculatus genome.</title>
        <authorList>
            <person name="Lassance J.-M."/>
            <person name="Hoekstra H.E."/>
        </authorList>
    </citation>
    <scope>NUCLEOTIDE SEQUENCE [LARGE SCALE GENOMIC DNA]</scope>
</reference>
<evidence type="ECO:0000256" key="6">
    <source>
        <dbReference type="ARBA" id="ARBA00022840"/>
    </source>
</evidence>
<gene>
    <name evidence="13" type="primary">LOC102913925</name>
</gene>
<dbReference type="OrthoDB" id="9627261at2759"/>
<evidence type="ECO:0000313" key="14">
    <source>
        <dbReference type="Proteomes" id="UP000694547"/>
    </source>
</evidence>
<evidence type="ECO:0000256" key="8">
    <source>
        <dbReference type="ARBA" id="ARBA00048679"/>
    </source>
</evidence>
<keyword evidence="5" id="KW-0418">Kinase</keyword>
<dbReference type="InterPro" id="IPR015940">
    <property type="entry name" value="UBA"/>
</dbReference>
<keyword evidence="4 9" id="KW-0547">Nucleotide-binding</keyword>
<name>A0A8C8UIJ0_PERMB</name>
<evidence type="ECO:0000256" key="2">
    <source>
        <dbReference type="ARBA" id="ARBA00022527"/>
    </source>
</evidence>
<dbReference type="InterPro" id="IPR000719">
    <property type="entry name" value="Prot_kinase_dom"/>
</dbReference>
<dbReference type="EC" id="2.7.11.1" evidence="1"/>
<dbReference type="CDD" id="cd14337">
    <property type="entry name" value="UBA_MARK_Par1"/>
    <property type="match status" value="1"/>
</dbReference>
<protein>
    <recommendedName>
        <fullName evidence="1">non-specific serine/threonine protein kinase</fullName>
        <ecNumber evidence="1">2.7.11.1</ecNumber>
    </recommendedName>
</protein>
<keyword evidence="3" id="KW-0808">Transferase</keyword>
<reference evidence="13" key="2">
    <citation type="submission" date="2025-08" db="UniProtKB">
        <authorList>
            <consortium name="Ensembl"/>
        </authorList>
    </citation>
    <scope>IDENTIFICATION</scope>
</reference>
<dbReference type="SUPFAM" id="SSF56112">
    <property type="entry name" value="Protein kinase-like (PK-like)"/>
    <property type="match status" value="1"/>
</dbReference>
<dbReference type="PANTHER" id="PTHR24346">
    <property type="entry name" value="MAP/MICROTUBULE AFFINITY-REGULATING KINASE"/>
    <property type="match status" value="1"/>
</dbReference>
<sequence length="488" mass="54719">MDCHPNTKSLNSQYMVLFPIGHGAFGSVQLAYHRLTGIPVAIKVIENLEEDLRFIVSEMMALERLHHPNIIRLFQVLVTPEQIYFITEFAPGGDLFQRVTEEGRLQEEEGQKIFGQILSAIKYCHDLDIVHRDLKPENILFDEEGNVKLADLGLATSCRPGTLLHQQCVTKSFNAPEQVLGLGYDGKKTDVWSLGVLLYLVTTGNHPFQGDTMEEIEWKIITGTYDIPAHVSGQLENLIHQMLTVAPERKPSIEDLQQDPWVMKWKENIPSETLLDPKVLDTLSDLGFNMNDVLESLQKNRYDELMGTYLIIREQARKWLPFEICCNTSVKSVDFGAVPPVSLVYPSVSGLPPKWRSSEPTFGLLHTQPSHQPLPVVLVAPGQKVARSASMPVHYPQKQSPTWSCATLSRGETSLSVCSSISEEETPPSSGNDSDMENALNPQNIGCFQRLCKRIRACFSRLCCFSGDRKTQVQPMFNNKVAPVKETG</sequence>
<dbReference type="PROSITE" id="PS50011">
    <property type="entry name" value="PROTEIN_KINASE_DOM"/>
    <property type="match status" value="1"/>
</dbReference>
<keyword evidence="6 9" id="KW-0067">ATP-binding</keyword>
<dbReference type="InterPro" id="IPR008271">
    <property type="entry name" value="Ser/Thr_kinase_AS"/>
</dbReference>
<dbReference type="FunFam" id="1.10.510.10:FF:000571">
    <property type="entry name" value="Maternal embryonic leucine zipper kinase"/>
    <property type="match status" value="1"/>
</dbReference>
<evidence type="ECO:0000256" key="10">
    <source>
        <dbReference type="RuleBase" id="RU000304"/>
    </source>
</evidence>
<dbReference type="GO" id="GO:0005524">
    <property type="term" value="F:ATP binding"/>
    <property type="evidence" value="ECO:0007669"/>
    <property type="project" value="UniProtKB-UniRule"/>
</dbReference>
<accession>A0A8C8UIJ0</accession>
<feature type="domain" description="Protein kinase" evidence="11">
    <location>
        <begin position="14"/>
        <end position="262"/>
    </location>
</feature>
<dbReference type="GO" id="GO:0000226">
    <property type="term" value="P:microtubule cytoskeleton organization"/>
    <property type="evidence" value="ECO:0007669"/>
    <property type="project" value="TreeGrafter"/>
</dbReference>
<organism evidence="13 14">
    <name type="scientific">Peromyscus maniculatus bairdii</name>
    <name type="common">Prairie deer mouse</name>
    <dbReference type="NCBI Taxonomy" id="230844"/>
    <lineage>
        <taxon>Eukaryota</taxon>
        <taxon>Metazoa</taxon>
        <taxon>Chordata</taxon>
        <taxon>Craniata</taxon>
        <taxon>Vertebrata</taxon>
        <taxon>Euteleostomi</taxon>
        <taxon>Mammalia</taxon>
        <taxon>Eutheria</taxon>
        <taxon>Euarchontoglires</taxon>
        <taxon>Glires</taxon>
        <taxon>Rodentia</taxon>
        <taxon>Myomorpha</taxon>
        <taxon>Muroidea</taxon>
        <taxon>Cricetidae</taxon>
        <taxon>Neotominae</taxon>
        <taxon>Peromyscus</taxon>
    </lineage>
</organism>
<dbReference type="Gene3D" id="1.10.510.10">
    <property type="entry name" value="Transferase(Phosphotransferase) domain 1"/>
    <property type="match status" value="1"/>
</dbReference>
<dbReference type="RefSeq" id="XP_042140213.1">
    <property type="nucleotide sequence ID" value="XM_042284279.1"/>
</dbReference>
<feature type="binding site" evidence="9">
    <location>
        <position position="43"/>
    </location>
    <ligand>
        <name>ATP</name>
        <dbReference type="ChEBI" id="CHEBI:30616"/>
    </ligand>
</feature>
<dbReference type="GeneTree" id="ENSGT00940000160886"/>
<dbReference type="InterPro" id="IPR011009">
    <property type="entry name" value="Kinase-like_dom_sf"/>
</dbReference>
<evidence type="ECO:0000313" key="13">
    <source>
        <dbReference type="Ensembl" id="ENSPEMP00000029823.1"/>
    </source>
</evidence>
<comment type="catalytic activity">
    <reaction evidence="7">
        <text>L-threonyl-[protein] + ATP = O-phospho-L-threonyl-[protein] + ADP + H(+)</text>
        <dbReference type="Rhea" id="RHEA:46608"/>
        <dbReference type="Rhea" id="RHEA-COMP:11060"/>
        <dbReference type="Rhea" id="RHEA-COMP:11605"/>
        <dbReference type="ChEBI" id="CHEBI:15378"/>
        <dbReference type="ChEBI" id="CHEBI:30013"/>
        <dbReference type="ChEBI" id="CHEBI:30616"/>
        <dbReference type="ChEBI" id="CHEBI:61977"/>
        <dbReference type="ChEBI" id="CHEBI:456216"/>
        <dbReference type="EC" id="2.7.11.1"/>
    </reaction>
</comment>
<dbReference type="GO" id="GO:0035556">
    <property type="term" value="P:intracellular signal transduction"/>
    <property type="evidence" value="ECO:0007669"/>
    <property type="project" value="TreeGrafter"/>
</dbReference>
<dbReference type="PROSITE" id="PS00108">
    <property type="entry name" value="PROTEIN_KINASE_ST"/>
    <property type="match status" value="1"/>
</dbReference>
<dbReference type="PROSITE" id="PS50030">
    <property type="entry name" value="UBA"/>
    <property type="match status" value="1"/>
</dbReference>
<evidence type="ECO:0000256" key="1">
    <source>
        <dbReference type="ARBA" id="ARBA00012513"/>
    </source>
</evidence>
<evidence type="ECO:0000256" key="4">
    <source>
        <dbReference type="ARBA" id="ARBA00022741"/>
    </source>
</evidence>
<dbReference type="AlphaFoldDB" id="A0A8C8UIJ0"/>
<evidence type="ECO:0000259" key="11">
    <source>
        <dbReference type="PROSITE" id="PS50011"/>
    </source>
</evidence>
<comment type="catalytic activity">
    <reaction evidence="8">
        <text>L-seryl-[protein] + ATP = O-phospho-L-seryl-[protein] + ADP + H(+)</text>
        <dbReference type="Rhea" id="RHEA:17989"/>
        <dbReference type="Rhea" id="RHEA-COMP:9863"/>
        <dbReference type="Rhea" id="RHEA-COMP:11604"/>
        <dbReference type="ChEBI" id="CHEBI:15378"/>
        <dbReference type="ChEBI" id="CHEBI:29999"/>
        <dbReference type="ChEBI" id="CHEBI:30616"/>
        <dbReference type="ChEBI" id="CHEBI:83421"/>
        <dbReference type="ChEBI" id="CHEBI:456216"/>
        <dbReference type="EC" id="2.7.11.1"/>
    </reaction>
</comment>
<evidence type="ECO:0000259" key="12">
    <source>
        <dbReference type="PROSITE" id="PS50030"/>
    </source>
</evidence>
<dbReference type="Ensembl" id="ENSPEMT00000026888.2">
    <property type="protein sequence ID" value="ENSPEMP00000029823.1"/>
    <property type="gene ID" value="ENSPEMG00000019860.2"/>
</dbReference>
<reference evidence="13" key="3">
    <citation type="submission" date="2025-09" db="UniProtKB">
        <authorList>
            <consortium name="Ensembl"/>
        </authorList>
    </citation>
    <scope>IDENTIFICATION</scope>
</reference>
<evidence type="ECO:0000256" key="5">
    <source>
        <dbReference type="ARBA" id="ARBA00022777"/>
    </source>
</evidence>
<comment type="similarity">
    <text evidence="10">Belongs to the protein kinase superfamily.</text>
</comment>
<feature type="domain" description="UBA" evidence="12">
    <location>
        <begin position="274"/>
        <end position="313"/>
    </location>
</feature>
<dbReference type="InterPro" id="IPR017441">
    <property type="entry name" value="Protein_kinase_ATP_BS"/>
</dbReference>
<evidence type="ECO:0000256" key="3">
    <source>
        <dbReference type="ARBA" id="ARBA00022679"/>
    </source>
</evidence>
<dbReference type="SMART" id="SM00220">
    <property type="entry name" value="S_TKc"/>
    <property type="match status" value="1"/>
</dbReference>
<dbReference type="CDD" id="cd14003">
    <property type="entry name" value="STKc_AMPK-like"/>
    <property type="match status" value="1"/>
</dbReference>
<keyword evidence="14" id="KW-1185">Reference proteome</keyword>
<dbReference type="Pfam" id="PF00069">
    <property type="entry name" value="Pkinase"/>
    <property type="match status" value="1"/>
</dbReference>
<dbReference type="PANTHER" id="PTHR24346:SF56">
    <property type="entry name" value="SERINE_THREONINE-PROTEIN KINASE MARK2"/>
    <property type="match status" value="1"/>
</dbReference>
<evidence type="ECO:0000256" key="9">
    <source>
        <dbReference type="PROSITE-ProRule" id="PRU10141"/>
    </source>
</evidence>
<dbReference type="RefSeq" id="XP_006998767.2">
    <property type="nucleotide sequence ID" value="XM_006998705.3"/>
</dbReference>
<dbReference type="PROSITE" id="PS00107">
    <property type="entry name" value="PROTEIN_KINASE_ATP"/>
    <property type="match status" value="1"/>
</dbReference>
<dbReference type="RefSeq" id="XP_042140212.1">
    <property type="nucleotide sequence ID" value="XM_042284278.1"/>
</dbReference>
<evidence type="ECO:0000256" key="7">
    <source>
        <dbReference type="ARBA" id="ARBA00047899"/>
    </source>
</evidence>
<dbReference type="Proteomes" id="UP000694547">
    <property type="component" value="Chromosome 9"/>
</dbReference>
<keyword evidence="2 10" id="KW-0723">Serine/threonine-protein kinase</keyword>
<dbReference type="GO" id="GO:0050321">
    <property type="term" value="F:tau-protein kinase activity"/>
    <property type="evidence" value="ECO:0007669"/>
    <property type="project" value="TreeGrafter"/>
</dbReference>
<proteinExistence type="inferred from homology"/>